<feature type="domain" description="Virulence-associated protein E-like" evidence="1">
    <location>
        <begin position="83"/>
        <end position="294"/>
    </location>
</feature>
<evidence type="ECO:0000259" key="1">
    <source>
        <dbReference type="Pfam" id="PF05272"/>
    </source>
</evidence>
<dbReference type="EMBL" id="JAGJCB010000026">
    <property type="protein sequence ID" value="MBP0905591.1"/>
    <property type="molecule type" value="Genomic_DNA"/>
</dbReference>
<dbReference type="PANTHER" id="PTHR34985">
    <property type="entry name" value="SLR0554 PROTEIN"/>
    <property type="match status" value="1"/>
</dbReference>
<organism evidence="2 3">
    <name type="scientific">Mariniflexile gromovii</name>
    <dbReference type="NCBI Taxonomy" id="362523"/>
    <lineage>
        <taxon>Bacteria</taxon>
        <taxon>Pseudomonadati</taxon>
        <taxon>Bacteroidota</taxon>
        <taxon>Flavobacteriia</taxon>
        <taxon>Flavobacteriales</taxon>
        <taxon>Flavobacteriaceae</taxon>
        <taxon>Mariniflexile</taxon>
    </lineage>
</organism>
<dbReference type="InterPro" id="IPR007936">
    <property type="entry name" value="VapE-like_dom"/>
</dbReference>
<evidence type="ECO:0000313" key="2">
    <source>
        <dbReference type="EMBL" id="MBP0905591.1"/>
    </source>
</evidence>
<evidence type="ECO:0000313" key="3">
    <source>
        <dbReference type="Proteomes" id="UP000670776"/>
    </source>
</evidence>
<protein>
    <submittedName>
        <fullName evidence="2">DUF3874 domain-containing protein</fullName>
    </submittedName>
</protein>
<dbReference type="PANTHER" id="PTHR34985:SF1">
    <property type="entry name" value="SLR0554 PROTEIN"/>
    <property type="match status" value="1"/>
</dbReference>
<name>A0ABS4BZM9_9FLAO</name>
<accession>A0ABS4BZM9</accession>
<keyword evidence="3" id="KW-1185">Reference proteome</keyword>
<sequence length="370" mass="43601">MSLKRTEEYLNKKYSFKYNVVTNKTEFKLKGVTRFRELEEYDLNSLHRELHHSDIKIAKKNIADLLKSDFVNKYNPFEDYFNSLPKWDGQVDHIGNFCNTIQTHNDVDFRWAFKKWFVAMVACAIDNTKVNHTVLILSGQQGIGKSSWFVKLIPQRLQEYYFSGIINPNSKDDLMQLSKNLIVHMDELSTFNKKDVEAFKEMITKPNYELRKAYGYFHENFIRRASFIGSTNNVNILTDTTGNRRFLVFKALKINYQTNVDIDLLFAQALVMFNNNFKYYFDQQDTQRIEANNQVFVDKCQERELLEKFFRAPKANETSETLTATDIIDYINDNSNNKRYNLNNNTIGKELHAMGFDKVKRGYKVVKLKL</sequence>
<reference evidence="2 3" key="1">
    <citation type="submission" date="2021-04" db="EMBL/GenBank/DDBJ databases">
        <title>Mariniflexile gromovii gen. nov., sp. nov., a gliding bacterium isolated from the sea urchin Strongylocentrotus intermedius.</title>
        <authorList>
            <person name="Ko S."/>
            <person name="Le V."/>
            <person name="Ahn C.-Y."/>
            <person name="Oh H.-M."/>
        </authorList>
    </citation>
    <scope>NUCLEOTIDE SEQUENCE [LARGE SCALE GENOMIC DNA]</scope>
    <source>
        <strain evidence="2 3">KCTC 12570</strain>
    </source>
</reference>
<gene>
    <name evidence="2" type="ORF">J8H85_17315</name>
</gene>
<comment type="caution">
    <text evidence="2">The sequence shown here is derived from an EMBL/GenBank/DDBJ whole genome shotgun (WGS) entry which is preliminary data.</text>
</comment>
<dbReference type="Proteomes" id="UP000670776">
    <property type="component" value="Unassembled WGS sequence"/>
</dbReference>
<proteinExistence type="predicted"/>
<dbReference type="Pfam" id="PF05272">
    <property type="entry name" value="VapE-like_dom"/>
    <property type="match status" value="1"/>
</dbReference>
<dbReference type="RefSeq" id="WP_209656726.1">
    <property type="nucleotide sequence ID" value="NZ_JAGJCB010000026.1"/>
</dbReference>